<dbReference type="STRING" id="1117379.BABA_10436"/>
<dbReference type="Gene3D" id="1.10.10.10">
    <property type="entry name" value="Winged helix-like DNA-binding domain superfamily/Winged helix DNA-binding domain"/>
    <property type="match status" value="1"/>
</dbReference>
<keyword evidence="2" id="KW-1185">Reference proteome</keyword>
<dbReference type="RefSeq" id="WP_007085104.1">
    <property type="nucleotide sequence ID" value="NZ_AJLS01000057.1"/>
</dbReference>
<evidence type="ECO:0000313" key="2">
    <source>
        <dbReference type="Proteomes" id="UP000006316"/>
    </source>
</evidence>
<comment type="caution">
    <text evidence="1">The sequence shown here is derived from an EMBL/GenBank/DDBJ whole genome shotgun (WGS) entry which is preliminary data.</text>
</comment>
<dbReference type="SUPFAM" id="SSF46785">
    <property type="entry name" value="Winged helix' DNA-binding domain"/>
    <property type="match status" value="1"/>
</dbReference>
<reference evidence="1 2" key="1">
    <citation type="journal article" date="2012" name="Front. Microbiol.">
        <title>Redundancy and modularity in membrane-associated dissimilatory nitrate reduction in Bacillus.</title>
        <authorList>
            <person name="Heylen K."/>
            <person name="Keltjens J."/>
        </authorList>
    </citation>
    <scope>NUCLEOTIDE SEQUENCE [LARGE SCALE GENOMIC DNA]</scope>
    <source>
        <strain evidence="2">LMG 21833T</strain>
    </source>
</reference>
<evidence type="ECO:0000313" key="1">
    <source>
        <dbReference type="EMBL" id="EKN69273.1"/>
    </source>
</evidence>
<organism evidence="1 2">
    <name type="scientific">Neobacillus bataviensis LMG 21833</name>
    <dbReference type="NCBI Taxonomy" id="1117379"/>
    <lineage>
        <taxon>Bacteria</taxon>
        <taxon>Bacillati</taxon>
        <taxon>Bacillota</taxon>
        <taxon>Bacilli</taxon>
        <taxon>Bacillales</taxon>
        <taxon>Bacillaceae</taxon>
        <taxon>Neobacillus</taxon>
    </lineage>
</organism>
<dbReference type="Pfam" id="PF09639">
    <property type="entry name" value="YjcQ"/>
    <property type="match status" value="1"/>
</dbReference>
<proteinExistence type="predicted"/>
<dbReference type="InterPro" id="IPR036388">
    <property type="entry name" value="WH-like_DNA-bd_sf"/>
</dbReference>
<dbReference type="AlphaFoldDB" id="K6DM73"/>
<protein>
    <submittedName>
        <fullName evidence="1">Uncharacterized protein</fullName>
    </submittedName>
</protein>
<accession>K6DM73</accession>
<sequence length="74" mass="8758">MNKEELRLSILRQLGDGKQPKHEDYNVDEELWRSTASFLKDEGYIKNITISKNTKYMFAELTQDGEEYLKEKSI</sequence>
<dbReference type="EMBL" id="AJLS01000057">
    <property type="protein sequence ID" value="EKN69273.1"/>
    <property type="molecule type" value="Genomic_DNA"/>
</dbReference>
<dbReference type="InterPro" id="IPR036390">
    <property type="entry name" value="WH_DNA-bd_sf"/>
</dbReference>
<dbReference type="InterPro" id="IPR018597">
    <property type="entry name" value="Phage_Tuc2009_YjcQ"/>
</dbReference>
<dbReference type="OrthoDB" id="2085166at2"/>
<gene>
    <name evidence="1" type="ORF">BABA_10436</name>
</gene>
<dbReference type="Proteomes" id="UP000006316">
    <property type="component" value="Unassembled WGS sequence"/>
</dbReference>
<dbReference type="PATRIC" id="fig|1117379.3.peg.2179"/>
<name>K6DM73_9BACI</name>